<keyword evidence="6 8" id="KW-0413">Isomerase</keyword>
<dbReference type="InterPro" id="IPR011013">
    <property type="entry name" value="Gal_mutarotase_sf_dom"/>
</dbReference>
<evidence type="ECO:0000256" key="10">
    <source>
        <dbReference type="PIRSR" id="PIRSR005096-2"/>
    </source>
</evidence>
<dbReference type="GO" id="GO:0030246">
    <property type="term" value="F:carbohydrate binding"/>
    <property type="evidence" value="ECO:0007669"/>
    <property type="project" value="InterPro"/>
</dbReference>
<organism evidence="12 13">
    <name type="scientific">Roseivirga echinicomitans</name>
    <dbReference type="NCBI Taxonomy" id="296218"/>
    <lineage>
        <taxon>Bacteria</taxon>
        <taxon>Pseudomonadati</taxon>
        <taxon>Bacteroidota</taxon>
        <taxon>Cytophagia</taxon>
        <taxon>Cytophagales</taxon>
        <taxon>Roseivirgaceae</taxon>
        <taxon>Roseivirga</taxon>
    </lineage>
</organism>
<evidence type="ECO:0000256" key="5">
    <source>
        <dbReference type="ARBA" id="ARBA00022837"/>
    </source>
</evidence>
<dbReference type="Pfam" id="PF01263">
    <property type="entry name" value="Aldose_epim"/>
    <property type="match status" value="1"/>
</dbReference>
<evidence type="ECO:0000256" key="7">
    <source>
        <dbReference type="ARBA" id="ARBA00023277"/>
    </source>
</evidence>
<dbReference type="InterPro" id="IPR047215">
    <property type="entry name" value="Galactose_mutarotase-like"/>
</dbReference>
<evidence type="ECO:0000313" key="13">
    <source>
        <dbReference type="Proteomes" id="UP000075615"/>
    </source>
</evidence>
<evidence type="ECO:0000256" key="11">
    <source>
        <dbReference type="PIRSR" id="PIRSR005096-3"/>
    </source>
</evidence>
<dbReference type="SUPFAM" id="SSF74650">
    <property type="entry name" value="Galactose mutarotase-like"/>
    <property type="match status" value="1"/>
</dbReference>
<comment type="catalytic activity">
    <reaction evidence="8">
        <text>alpha-D-glucose = beta-D-glucose</text>
        <dbReference type="Rhea" id="RHEA:10264"/>
        <dbReference type="ChEBI" id="CHEBI:15903"/>
        <dbReference type="ChEBI" id="CHEBI:17925"/>
        <dbReference type="EC" id="5.1.3.3"/>
    </reaction>
</comment>
<evidence type="ECO:0000256" key="1">
    <source>
        <dbReference type="ARBA" id="ARBA00001913"/>
    </source>
</evidence>
<dbReference type="OrthoDB" id="9779408at2"/>
<evidence type="ECO:0000256" key="8">
    <source>
        <dbReference type="PIRNR" id="PIRNR005096"/>
    </source>
</evidence>
<evidence type="ECO:0000256" key="3">
    <source>
        <dbReference type="ARBA" id="ARBA00006206"/>
    </source>
</evidence>
<comment type="caution">
    <text evidence="12">The sequence shown here is derived from an EMBL/GenBank/DDBJ whole genome shotgun (WGS) entry which is preliminary data.</text>
</comment>
<sequence length="360" mass="40005">MVESKPFGRTKNGEESTLFYLYNNQGHSVCITDFGARIVEINVLDSLGKIDNVVLAYDRLEAYENDPAYLGAIVGRYASRIHEGKFEMDGKTIQLSKNEKGNHLHGGANGFDKKVWKSKTESSKGFERLTLSYFSPDGEEGYPGNLEVSLIYTWNNESELRLDFSAKSDQKTIINLTSHSYFNLSGFAKEEILDHLLMINSKSFAPMKSELVPQGTLEEVSETPFDFSCFKAIGKDIADQDPQLKLAGGYDHSFFLQAGNSLIKAASLYEPKSKRLLEISTTEVAAHLYSGNYLPNVLGRNGMPIGPKKGVALEMQHFGDTPNQPAFPSTILEANTEFKSSTLYKFTTVESIVNQINSNL</sequence>
<evidence type="ECO:0000256" key="2">
    <source>
        <dbReference type="ARBA" id="ARBA00005028"/>
    </source>
</evidence>
<dbReference type="PANTHER" id="PTHR10091">
    <property type="entry name" value="ALDOSE-1-EPIMERASE"/>
    <property type="match status" value="1"/>
</dbReference>
<dbReference type="NCBIfam" id="NF008277">
    <property type="entry name" value="PRK11055.1"/>
    <property type="match status" value="1"/>
</dbReference>
<dbReference type="STRING" id="296218.AWN68_02725"/>
<protein>
    <recommendedName>
        <fullName evidence="8">Aldose 1-epimerase</fullName>
        <ecNumber evidence="8">5.1.3.3</ecNumber>
    </recommendedName>
</protein>
<feature type="active site" description="Proton donor" evidence="9">
    <location>
        <position position="179"/>
    </location>
</feature>
<dbReference type="Gene3D" id="2.70.98.10">
    <property type="match status" value="1"/>
</dbReference>
<evidence type="ECO:0000256" key="9">
    <source>
        <dbReference type="PIRSR" id="PIRSR005096-1"/>
    </source>
</evidence>
<dbReference type="GO" id="GO:0005737">
    <property type="term" value="C:cytoplasm"/>
    <property type="evidence" value="ECO:0007669"/>
    <property type="project" value="TreeGrafter"/>
</dbReference>
<comment type="subunit">
    <text evidence="4">Monomer.</text>
</comment>
<feature type="active site" description="Proton acceptor" evidence="9">
    <location>
        <position position="314"/>
    </location>
</feature>
<accession>A0A150XYE1</accession>
<reference evidence="12 13" key="1">
    <citation type="submission" date="2016-01" db="EMBL/GenBank/DDBJ databases">
        <title>Genome sequencing of Roseivirga echinicomitans KMM 6058.</title>
        <authorList>
            <person name="Selvaratnam C."/>
            <person name="Thevarajoo S."/>
            <person name="Goh K.M."/>
            <person name="Ee R."/>
            <person name="Chan K.-G."/>
            <person name="Chong C.S."/>
        </authorList>
    </citation>
    <scope>NUCLEOTIDE SEQUENCE [LARGE SCALE GENOMIC DNA]</scope>
    <source>
        <strain evidence="12 13">KMM 6058</strain>
    </source>
</reference>
<dbReference type="CDD" id="cd09019">
    <property type="entry name" value="galactose_mutarotase_like"/>
    <property type="match status" value="1"/>
</dbReference>
<keyword evidence="5" id="KW-0106">Calcium</keyword>
<dbReference type="GO" id="GO:0004034">
    <property type="term" value="F:aldose 1-epimerase activity"/>
    <property type="evidence" value="ECO:0007669"/>
    <property type="project" value="UniProtKB-EC"/>
</dbReference>
<dbReference type="EMBL" id="LRDB01000001">
    <property type="protein sequence ID" value="KYG83738.1"/>
    <property type="molecule type" value="Genomic_DNA"/>
</dbReference>
<proteinExistence type="inferred from homology"/>
<keyword evidence="13" id="KW-1185">Reference proteome</keyword>
<gene>
    <name evidence="12" type="ORF">AWN68_02725</name>
</gene>
<feature type="binding site" evidence="11">
    <location>
        <begin position="179"/>
        <end position="181"/>
    </location>
    <ligand>
        <name>beta-D-galactose</name>
        <dbReference type="ChEBI" id="CHEBI:27667"/>
    </ligand>
</feature>
<comment type="pathway">
    <text evidence="2 8">Carbohydrate metabolism; hexose metabolism.</text>
</comment>
<dbReference type="InterPro" id="IPR008183">
    <property type="entry name" value="Aldose_1/G6P_1-epimerase"/>
</dbReference>
<dbReference type="InterPro" id="IPR015443">
    <property type="entry name" value="Aldose_1-epimerase"/>
</dbReference>
<dbReference type="Proteomes" id="UP000075615">
    <property type="component" value="Unassembled WGS sequence"/>
</dbReference>
<dbReference type="UniPathway" id="UPA00242"/>
<comment type="cofactor">
    <cofactor evidence="1">
        <name>Ca(2+)</name>
        <dbReference type="ChEBI" id="CHEBI:29108"/>
    </cofactor>
</comment>
<evidence type="ECO:0000256" key="6">
    <source>
        <dbReference type="ARBA" id="ARBA00023235"/>
    </source>
</evidence>
<dbReference type="GO" id="GO:0033499">
    <property type="term" value="P:galactose catabolic process via UDP-galactose, Leloir pathway"/>
    <property type="evidence" value="ECO:0007669"/>
    <property type="project" value="TreeGrafter"/>
</dbReference>
<evidence type="ECO:0000256" key="4">
    <source>
        <dbReference type="ARBA" id="ARBA00011245"/>
    </source>
</evidence>
<dbReference type="PANTHER" id="PTHR10091:SF0">
    <property type="entry name" value="GALACTOSE MUTAROTASE"/>
    <property type="match status" value="1"/>
</dbReference>
<comment type="similarity">
    <text evidence="3 8">Belongs to the aldose epimerase family.</text>
</comment>
<dbReference type="GO" id="GO:0006006">
    <property type="term" value="P:glucose metabolic process"/>
    <property type="evidence" value="ECO:0007669"/>
    <property type="project" value="TreeGrafter"/>
</dbReference>
<dbReference type="PIRSF" id="PIRSF005096">
    <property type="entry name" value="GALM"/>
    <property type="match status" value="1"/>
</dbReference>
<dbReference type="AlphaFoldDB" id="A0A150XYE1"/>
<keyword evidence="7 8" id="KW-0119">Carbohydrate metabolism</keyword>
<evidence type="ECO:0000313" key="12">
    <source>
        <dbReference type="EMBL" id="KYG83738.1"/>
    </source>
</evidence>
<name>A0A150XYE1_9BACT</name>
<dbReference type="InterPro" id="IPR014718">
    <property type="entry name" value="GH-type_carb-bd"/>
</dbReference>
<dbReference type="RefSeq" id="WP_068411098.1">
    <property type="nucleotide sequence ID" value="NZ_LRDB01000001.1"/>
</dbReference>
<feature type="binding site" evidence="10">
    <location>
        <position position="251"/>
    </location>
    <ligand>
        <name>beta-D-galactose</name>
        <dbReference type="ChEBI" id="CHEBI:27667"/>
    </ligand>
</feature>
<dbReference type="EC" id="5.1.3.3" evidence="8"/>